<dbReference type="AlphaFoldDB" id="A0A843X7L1"/>
<comment type="similarity">
    <text evidence="2 12">Belongs to the cytochrome P450 family.</text>
</comment>
<dbReference type="PRINTS" id="PR00385">
    <property type="entry name" value="P450"/>
</dbReference>
<dbReference type="Gene3D" id="1.10.630.10">
    <property type="entry name" value="Cytochrome P450"/>
    <property type="match status" value="1"/>
</dbReference>
<dbReference type="InterPro" id="IPR002401">
    <property type="entry name" value="Cyt_P450_E_grp-I"/>
</dbReference>
<dbReference type="PROSITE" id="PS00086">
    <property type="entry name" value="CYTOCHROME_P450"/>
    <property type="match status" value="1"/>
</dbReference>
<evidence type="ECO:0000256" key="11">
    <source>
        <dbReference type="PIRSR" id="PIRSR602401-1"/>
    </source>
</evidence>
<sequence>MASLLLLLLQATLPLFPYLLFRSFYTFLWLPAKLHGHYRRQGVRSPPGRHPILGHSRDIRRMIARAQSQPLPSSFHHDIVPRVAPHFHEWSAVYGGANGTFLYWFGPRPRLAVAEPELARAVMLDGGGAGSAFEKVGFNPLSKQLFGEGLVGLKGWKWAQHRRVVGPAFAMDRVKVGGVFCSSSCHLCQSWVPEIAACASKMLANWEIKQGTNGAEFEIEVNKKLHSFTADVISRVAFGSSYEEGKRIFQLQEEQMHLVSLALRSIYIPGFRFIPTERNRQRQRLDSEIRESLRGLIHAKGEASENSKNLLGLLMFSNKRGTEEEQMGMEEIIDECKTFYFAGKETTANLLTWALLLLALHQDWQGKARDEVGNVCGKKKFPSAEDIGSLKIVSMIVNETLRLYPPAVALSRRASKNVKLGALDVAAGTEIYIPIIALHHSTEVWGDDANTFNPLRFSAGKKPPGAFFPFGFGPTTCVGQNLALVEVKVALSMILQRFSFTVAPSYVHAPMLLLTMQPQYGAQMLFHKI</sequence>
<keyword evidence="5 11" id="KW-0479">Metal-binding</keyword>
<dbReference type="Pfam" id="PF00067">
    <property type="entry name" value="p450"/>
    <property type="match status" value="1"/>
</dbReference>
<dbReference type="Proteomes" id="UP000652761">
    <property type="component" value="Unassembled WGS sequence"/>
</dbReference>
<keyword evidence="3 11" id="KW-0349">Heme</keyword>
<dbReference type="PANTHER" id="PTHR24282:SF211">
    <property type="entry name" value="CYTOCHROME P450-RELATED"/>
    <property type="match status" value="1"/>
</dbReference>
<dbReference type="PANTHER" id="PTHR24282">
    <property type="entry name" value="CYTOCHROME P450 FAMILY MEMBER"/>
    <property type="match status" value="1"/>
</dbReference>
<evidence type="ECO:0000256" key="1">
    <source>
        <dbReference type="ARBA" id="ARBA00004370"/>
    </source>
</evidence>
<dbReference type="InterPro" id="IPR001128">
    <property type="entry name" value="Cyt_P450"/>
</dbReference>
<evidence type="ECO:0008006" key="15">
    <source>
        <dbReference type="Google" id="ProtNLM"/>
    </source>
</evidence>
<keyword evidence="6" id="KW-1133">Transmembrane helix</keyword>
<keyword evidence="14" id="KW-1185">Reference proteome</keyword>
<gene>
    <name evidence="13" type="ORF">Taro_047995</name>
</gene>
<comment type="cofactor">
    <cofactor evidence="11">
        <name>heme</name>
        <dbReference type="ChEBI" id="CHEBI:30413"/>
    </cofactor>
</comment>
<accession>A0A843X7L1</accession>
<evidence type="ECO:0000313" key="14">
    <source>
        <dbReference type="Proteomes" id="UP000652761"/>
    </source>
</evidence>
<evidence type="ECO:0000256" key="9">
    <source>
        <dbReference type="ARBA" id="ARBA00023033"/>
    </source>
</evidence>
<evidence type="ECO:0000256" key="10">
    <source>
        <dbReference type="ARBA" id="ARBA00023136"/>
    </source>
</evidence>
<dbReference type="GO" id="GO:0020037">
    <property type="term" value="F:heme binding"/>
    <property type="evidence" value="ECO:0007669"/>
    <property type="project" value="InterPro"/>
</dbReference>
<dbReference type="InterPro" id="IPR017972">
    <property type="entry name" value="Cyt_P450_CS"/>
</dbReference>
<evidence type="ECO:0000256" key="3">
    <source>
        <dbReference type="ARBA" id="ARBA00022617"/>
    </source>
</evidence>
<evidence type="ECO:0000256" key="8">
    <source>
        <dbReference type="ARBA" id="ARBA00023004"/>
    </source>
</evidence>
<keyword evidence="10" id="KW-0472">Membrane</keyword>
<comment type="subcellular location">
    <subcellularLocation>
        <location evidence="1">Membrane</location>
    </subcellularLocation>
</comment>
<evidence type="ECO:0000256" key="5">
    <source>
        <dbReference type="ARBA" id="ARBA00022723"/>
    </source>
</evidence>
<dbReference type="GO" id="GO:0004497">
    <property type="term" value="F:monooxygenase activity"/>
    <property type="evidence" value="ECO:0007669"/>
    <property type="project" value="UniProtKB-KW"/>
</dbReference>
<keyword evidence="4" id="KW-0812">Transmembrane</keyword>
<dbReference type="InterPro" id="IPR050665">
    <property type="entry name" value="Cytochrome_P450_Monooxygen"/>
</dbReference>
<keyword evidence="8 11" id="KW-0408">Iron</keyword>
<evidence type="ECO:0000256" key="7">
    <source>
        <dbReference type="ARBA" id="ARBA00023002"/>
    </source>
</evidence>
<proteinExistence type="inferred from homology"/>
<name>A0A843X7L1_COLES</name>
<keyword evidence="7 12" id="KW-0560">Oxidoreductase</keyword>
<evidence type="ECO:0000313" key="13">
    <source>
        <dbReference type="EMBL" id="MQM15064.1"/>
    </source>
</evidence>
<keyword evidence="9 12" id="KW-0503">Monooxygenase</keyword>
<evidence type="ECO:0000256" key="4">
    <source>
        <dbReference type="ARBA" id="ARBA00022692"/>
    </source>
</evidence>
<evidence type="ECO:0000256" key="2">
    <source>
        <dbReference type="ARBA" id="ARBA00010617"/>
    </source>
</evidence>
<dbReference type="GO" id="GO:0016705">
    <property type="term" value="F:oxidoreductase activity, acting on paired donors, with incorporation or reduction of molecular oxygen"/>
    <property type="evidence" value="ECO:0007669"/>
    <property type="project" value="InterPro"/>
</dbReference>
<dbReference type="OrthoDB" id="1470350at2759"/>
<dbReference type="InterPro" id="IPR036396">
    <property type="entry name" value="Cyt_P450_sf"/>
</dbReference>
<organism evidence="13 14">
    <name type="scientific">Colocasia esculenta</name>
    <name type="common">Wild taro</name>
    <name type="synonym">Arum esculentum</name>
    <dbReference type="NCBI Taxonomy" id="4460"/>
    <lineage>
        <taxon>Eukaryota</taxon>
        <taxon>Viridiplantae</taxon>
        <taxon>Streptophyta</taxon>
        <taxon>Embryophyta</taxon>
        <taxon>Tracheophyta</taxon>
        <taxon>Spermatophyta</taxon>
        <taxon>Magnoliopsida</taxon>
        <taxon>Liliopsida</taxon>
        <taxon>Araceae</taxon>
        <taxon>Aroideae</taxon>
        <taxon>Colocasieae</taxon>
        <taxon>Colocasia</taxon>
    </lineage>
</organism>
<comment type="caution">
    <text evidence="13">The sequence shown here is derived from an EMBL/GenBank/DDBJ whole genome shotgun (WGS) entry which is preliminary data.</text>
</comment>
<evidence type="ECO:0000256" key="12">
    <source>
        <dbReference type="RuleBase" id="RU000461"/>
    </source>
</evidence>
<dbReference type="GO" id="GO:0005506">
    <property type="term" value="F:iron ion binding"/>
    <property type="evidence" value="ECO:0007669"/>
    <property type="project" value="InterPro"/>
</dbReference>
<dbReference type="EMBL" id="NMUH01006345">
    <property type="protein sequence ID" value="MQM15064.1"/>
    <property type="molecule type" value="Genomic_DNA"/>
</dbReference>
<dbReference type="PRINTS" id="PR00463">
    <property type="entry name" value="EP450I"/>
</dbReference>
<feature type="binding site" description="axial binding residue" evidence="11">
    <location>
        <position position="477"/>
    </location>
    <ligand>
        <name>heme</name>
        <dbReference type="ChEBI" id="CHEBI:30413"/>
    </ligand>
    <ligandPart>
        <name>Fe</name>
        <dbReference type="ChEBI" id="CHEBI:18248"/>
    </ligandPart>
</feature>
<dbReference type="GO" id="GO:0016020">
    <property type="term" value="C:membrane"/>
    <property type="evidence" value="ECO:0007669"/>
    <property type="project" value="UniProtKB-SubCell"/>
</dbReference>
<reference evidence="13" key="1">
    <citation type="submission" date="2017-07" db="EMBL/GenBank/DDBJ databases">
        <title>Taro Niue Genome Assembly and Annotation.</title>
        <authorList>
            <person name="Atibalentja N."/>
            <person name="Keating K."/>
            <person name="Fields C.J."/>
        </authorList>
    </citation>
    <scope>NUCLEOTIDE SEQUENCE</scope>
    <source>
        <strain evidence="13">Niue_2</strain>
        <tissue evidence="13">Leaf</tissue>
    </source>
</reference>
<protein>
    <recommendedName>
        <fullName evidence="15">Cytochrome P450 734A1</fullName>
    </recommendedName>
</protein>
<dbReference type="SUPFAM" id="SSF48264">
    <property type="entry name" value="Cytochrome P450"/>
    <property type="match status" value="1"/>
</dbReference>
<dbReference type="GO" id="GO:0006629">
    <property type="term" value="P:lipid metabolic process"/>
    <property type="evidence" value="ECO:0007669"/>
    <property type="project" value="UniProtKB-ARBA"/>
</dbReference>
<evidence type="ECO:0000256" key="6">
    <source>
        <dbReference type="ARBA" id="ARBA00022989"/>
    </source>
</evidence>